<name>A0ABQ0CP01_9HYPO</name>
<dbReference type="SUPFAM" id="SSF48439">
    <property type="entry name" value="Protein prenylyltransferase"/>
    <property type="match status" value="1"/>
</dbReference>
<feature type="region of interest" description="Disordered" evidence="7">
    <location>
        <begin position="1"/>
        <end position="21"/>
    </location>
</feature>
<comment type="caution">
    <text evidence="8">The sequence shown here is derived from an EMBL/GenBank/DDBJ whole genome shotgun (WGS) entry which is preliminary data.</text>
</comment>
<dbReference type="Pfam" id="PF01239">
    <property type="entry name" value="PPTA"/>
    <property type="match status" value="4"/>
</dbReference>
<comment type="catalytic activity">
    <reaction evidence="5 6">
        <text>geranylgeranyl diphosphate + L-cysteinyl-[protein] = S-geranylgeranyl-L-cysteinyl-[protein] + diphosphate</text>
        <dbReference type="Rhea" id="RHEA:21240"/>
        <dbReference type="Rhea" id="RHEA-COMP:10131"/>
        <dbReference type="Rhea" id="RHEA-COMP:11537"/>
        <dbReference type="ChEBI" id="CHEBI:29950"/>
        <dbReference type="ChEBI" id="CHEBI:33019"/>
        <dbReference type="ChEBI" id="CHEBI:57533"/>
        <dbReference type="ChEBI" id="CHEBI:86021"/>
        <dbReference type="EC" id="2.5.1.60"/>
    </reaction>
</comment>
<dbReference type="PROSITE" id="PS51147">
    <property type="entry name" value="PFTA"/>
    <property type="match status" value="4"/>
</dbReference>
<comment type="similarity">
    <text evidence="1 6">Belongs to the protein prenyltransferase subunit alpha family.</text>
</comment>
<comment type="function">
    <text evidence="6">Catalyzes the transfer of a geranyl-geranyl moiety from geranyl-geranyl pyrophosphate to cysteines occuring in specific C-terminal amino acid sequences.</text>
</comment>
<keyword evidence="3 6" id="KW-0808">Transferase</keyword>
<feature type="compositionally biased region" description="Polar residues" evidence="7">
    <location>
        <begin position="1"/>
        <end position="12"/>
    </location>
</feature>
<proteinExistence type="inferred from homology"/>
<gene>
    <name evidence="8" type="primary">g3521</name>
    <name evidence="8" type="ORF">EsDP_00003521</name>
</gene>
<dbReference type="InterPro" id="IPR002088">
    <property type="entry name" value="Prenyl_trans_a"/>
</dbReference>
<evidence type="ECO:0000256" key="2">
    <source>
        <dbReference type="ARBA" id="ARBA00022602"/>
    </source>
</evidence>
<dbReference type="Proteomes" id="UP001562357">
    <property type="component" value="Unassembled WGS sequence"/>
</dbReference>
<feature type="region of interest" description="Disordered" evidence="7">
    <location>
        <begin position="84"/>
        <end position="111"/>
    </location>
</feature>
<keyword evidence="4" id="KW-0677">Repeat</keyword>
<organism evidence="8 9">
    <name type="scientific">Epichloe bromicola</name>
    <dbReference type="NCBI Taxonomy" id="79588"/>
    <lineage>
        <taxon>Eukaryota</taxon>
        <taxon>Fungi</taxon>
        <taxon>Dikarya</taxon>
        <taxon>Ascomycota</taxon>
        <taxon>Pezizomycotina</taxon>
        <taxon>Sordariomycetes</taxon>
        <taxon>Hypocreomycetidae</taxon>
        <taxon>Hypocreales</taxon>
        <taxon>Clavicipitaceae</taxon>
        <taxon>Epichloe</taxon>
    </lineage>
</organism>
<evidence type="ECO:0000256" key="6">
    <source>
        <dbReference type="RuleBase" id="RU367120"/>
    </source>
</evidence>
<dbReference type="EC" id="2.5.1.60" evidence="6"/>
<protein>
    <recommendedName>
        <fullName evidence="6">Geranylgeranyl transferase type-2 subunit alpha</fullName>
        <ecNumber evidence="6">2.5.1.60</ecNumber>
    </recommendedName>
    <alternativeName>
        <fullName evidence="6">Geranylgeranyl transferase type II subunit alpha</fullName>
    </alternativeName>
</protein>
<keyword evidence="2 6" id="KW-0637">Prenyltransferase</keyword>
<dbReference type="PANTHER" id="PTHR11129">
    <property type="entry name" value="PROTEIN FARNESYLTRANSFERASE ALPHA SUBUNIT/RAB GERANYLGERANYL TRANSFERASE ALPHA SUBUNIT"/>
    <property type="match status" value="1"/>
</dbReference>
<dbReference type="Gene3D" id="1.25.40.120">
    <property type="entry name" value="Protein prenylyltransferase"/>
    <property type="match status" value="1"/>
</dbReference>
<dbReference type="EMBL" id="BAAFGZ010000114">
    <property type="protein sequence ID" value="GAB0135174.1"/>
    <property type="molecule type" value="Genomic_DNA"/>
</dbReference>
<feature type="compositionally biased region" description="Polar residues" evidence="7">
    <location>
        <begin position="89"/>
        <end position="99"/>
    </location>
</feature>
<accession>A0ABQ0CP01</accession>
<evidence type="ECO:0000256" key="7">
    <source>
        <dbReference type="SAM" id="MobiDB-lite"/>
    </source>
</evidence>
<evidence type="ECO:0000256" key="4">
    <source>
        <dbReference type="ARBA" id="ARBA00022737"/>
    </source>
</evidence>
<evidence type="ECO:0000256" key="5">
    <source>
        <dbReference type="ARBA" id="ARBA00047658"/>
    </source>
</evidence>
<evidence type="ECO:0000313" key="9">
    <source>
        <dbReference type="Proteomes" id="UP001562357"/>
    </source>
</evidence>
<sequence length="394" mass="46516">MSSHNVPRSTQPRTKEQREQELQKIQQYRDLERKVRQRTTSSQYDETTFHLSSELLRINPEHYTIWNVRRRCLKSSVLSTSRRGEYKSFPTQRSPYSQAQDKKWNDTSKTQSDSRGHVAIVDCSDSQSSDEETIRSELMFTVPLLMQFPKCYWIWKYRLWILHQAIERLSPTATRAVWQEELALVGKMLKKDRRNFHAWGYRRHVVEQLESPSLRGTSMVEAEFAYTAKMIEGDLSNFSAWHNRSQLIPRLLNERSADVNARRLFLDEEISTVHEALNVGAEDQSLWYYHQYLVQAIIGADGQGLIVHNLSAQDRQRYLEAEVNFIEDLLQDYLDVKWIYEALIECTLAANTLRTDAQQQMKQPQLADWLEKLRELDTKRSGRWDELEKQIQIN</sequence>
<dbReference type="PANTHER" id="PTHR11129:SF2">
    <property type="entry name" value="GERANYLGERANYL TRANSFERASE TYPE-2 SUBUNIT ALPHA"/>
    <property type="match status" value="1"/>
</dbReference>
<reference evidence="9" key="1">
    <citation type="submission" date="2024-06" db="EMBL/GenBank/DDBJ databases">
        <title>Draft Genome Sequences of Epichloe bromicola Strains Isolated from Elymus ciliaris.</title>
        <authorList>
            <consortium name="Epichloe bromicola genome sequencing consortium"/>
            <person name="Miura A."/>
            <person name="Imano S."/>
            <person name="Ashida A."/>
            <person name="Sato I."/>
            <person name="Chiba S."/>
            <person name="Tanaka A."/>
            <person name="Camagna M."/>
            <person name="Takemoto D."/>
        </authorList>
    </citation>
    <scope>NUCLEOTIDE SEQUENCE [LARGE SCALE GENOMIC DNA]</scope>
    <source>
        <strain evidence="9">DP</strain>
    </source>
</reference>
<keyword evidence="9" id="KW-1185">Reference proteome</keyword>
<evidence type="ECO:0000313" key="8">
    <source>
        <dbReference type="EMBL" id="GAB0135174.1"/>
    </source>
</evidence>
<feature type="compositionally biased region" description="Basic and acidic residues" evidence="7">
    <location>
        <begin position="100"/>
        <end position="111"/>
    </location>
</feature>
<evidence type="ECO:0000256" key="1">
    <source>
        <dbReference type="ARBA" id="ARBA00006734"/>
    </source>
</evidence>
<evidence type="ECO:0000256" key="3">
    <source>
        <dbReference type="ARBA" id="ARBA00022679"/>
    </source>
</evidence>